<gene>
    <name evidence="3" type="ORF">GBAR_LOCUS1071</name>
</gene>
<evidence type="ECO:0000313" key="4">
    <source>
        <dbReference type="Proteomes" id="UP001174909"/>
    </source>
</evidence>
<accession>A0AA35QUX8</accession>
<keyword evidence="2" id="KW-1133">Transmembrane helix</keyword>
<evidence type="ECO:0000256" key="1">
    <source>
        <dbReference type="SAM" id="MobiDB-lite"/>
    </source>
</evidence>
<name>A0AA35QUX8_GEOBA</name>
<keyword evidence="4" id="KW-1185">Reference proteome</keyword>
<reference evidence="3" key="1">
    <citation type="submission" date="2023-03" db="EMBL/GenBank/DDBJ databases">
        <authorList>
            <person name="Steffen K."/>
            <person name="Cardenas P."/>
        </authorList>
    </citation>
    <scope>NUCLEOTIDE SEQUENCE</scope>
</reference>
<feature type="compositionally biased region" description="Polar residues" evidence="1">
    <location>
        <begin position="70"/>
        <end position="80"/>
    </location>
</feature>
<evidence type="ECO:0000313" key="3">
    <source>
        <dbReference type="EMBL" id="CAI7992693.1"/>
    </source>
</evidence>
<dbReference type="Proteomes" id="UP001174909">
    <property type="component" value="Unassembled WGS sequence"/>
</dbReference>
<protein>
    <submittedName>
        <fullName evidence="3">Uncharacterized protein</fullName>
    </submittedName>
</protein>
<feature type="region of interest" description="Disordered" evidence="1">
    <location>
        <begin position="67"/>
        <end position="117"/>
    </location>
</feature>
<feature type="transmembrane region" description="Helical" evidence="2">
    <location>
        <begin position="20"/>
        <end position="48"/>
    </location>
</feature>
<keyword evidence="2" id="KW-0472">Membrane</keyword>
<dbReference type="AlphaFoldDB" id="A0AA35QUX8"/>
<proteinExistence type="predicted"/>
<comment type="caution">
    <text evidence="3">The sequence shown here is derived from an EMBL/GenBank/DDBJ whole genome shotgun (WGS) entry which is preliminary data.</text>
</comment>
<keyword evidence="2" id="KW-0812">Transmembrane</keyword>
<evidence type="ECO:0000256" key="2">
    <source>
        <dbReference type="SAM" id="Phobius"/>
    </source>
</evidence>
<dbReference type="EMBL" id="CASHTH010000155">
    <property type="protein sequence ID" value="CAI7992693.1"/>
    <property type="molecule type" value="Genomic_DNA"/>
</dbReference>
<organism evidence="3 4">
    <name type="scientific">Geodia barretti</name>
    <name type="common">Barrett's horny sponge</name>
    <dbReference type="NCBI Taxonomy" id="519541"/>
    <lineage>
        <taxon>Eukaryota</taxon>
        <taxon>Metazoa</taxon>
        <taxon>Porifera</taxon>
        <taxon>Demospongiae</taxon>
        <taxon>Heteroscleromorpha</taxon>
        <taxon>Tetractinellida</taxon>
        <taxon>Astrophorina</taxon>
        <taxon>Geodiidae</taxon>
        <taxon>Geodia</taxon>
    </lineage>
</organism>
<sequence>MNDPNGTPLPADDGGEDSSYLTISLVVGIPGGAIIVALVLAIFLMVYLTCKTSSNREEVEYRHNRFQGLSLEQQKQSGANHQPHHLHSSQQSPGSHTHQQSSKDTDTSSDDSMNPYD</sequence>